<gene>
    <name evidence="3" type="ORF">G3I58_25660</name>
</gene>
<proteinExistence type="predicted"/>
<evidence type="ECO:0000256" key="2">
    <source>
        <dbReference type="SAM" id="Phobius"/>
    </source>
</evidence>
<reference evidence="3 4" key="1">
    <citation type="submission" date="2020-01" db="EMBL/GenBank/DDBJ databases">
        <title>Insect and environment-associated Actinomycetes.</title>
        <authorList>
            <person name="Currrie C."/>
            <person name="Chevrette M."/>
            <person name="Carlson C."/>
            <person name="Stubbendieck R."/>
            <person name="Wendt-Pienkowski E."/>
        </authorList>
    </citation>
    <scope>NUCLEOTIDE SEQUENCE [LARGE SCALE GENOMIC DNA]</scope>
    <source>
        <strain evidence="3 4">SID7903</strain>
    </source>
</reference>
<evidence type="ECO:0000313" key="3">
    <source>
        <dbReference type="EMBL" id="NEC01341.1"/>
    </source>
</evidence>
<dbReference type="Gene3D" id="1.10.510.10">
    <property type="entry name" value="Transferase(Phosphotransferase) domain 1"/>
    <property type="match status" value="1"/>
</dbReference>
<evidence type="ECO:0008006" key="5">
    <source>
        <dbReference type="Google" id="ProtNLM"/>
    </source>
</evidence>
<protein>
    <recommendedName>
        <fullName evidence="5">Protein kinase domain-containing protein</fullName>
    </recommendedName>
</protein>
<dbReference type="AlphaFoldDB" id="A0A7K3RGV7"/>
<keyword evidence="2" id="KW-0472">Membrane</keyword>
<dbReference type="SUPFAM" id="SSF56112">
    <property type="entry name" value="Protein kinase-like (PK-like)"/>
    <property type="match status" value="1"/>
</dbReference>
<keyword evidence="2" id="KW-0812">Transmembrane</keyword>
<feature type="transmembrane region" description="Helical" evidence="2">
    <location>
        <begin position="398"/>
        <end position="419"/>
    </location>
</feature>
<dbReference type="Proteomes" id="UP000470951">
    <property type="component" value="Unassembled WGS sequence"/>
</dbReference>
<name>A0A7K3RGV7_STRAQ</name>
<dbReference type="InterPro" id="IPR011009">
    <property type="entry name" value="Kinase-like_dom_sf"/>
</dbReference>
<evidence type="ECO:0000256" key="1">
    <source>
        <dbReference type="SAM" id="MobiDB-lite"/>
    </source>
</evidence>
<feature type="region of interest" description="Disordered" evidence="1">
    <location>
        <begin position="670"/>
        <end position="690"/>
    </location>
</feature>
<sequence length="731" mass="80040">MNVSSTTAPQFPSGAAYAEALQHTHLCFRHPELRGALPELTKLGLPRAISGAFASVFSLTSGTSGQRYAVKCFTRHVPDQERRYQAISARLAQLDPAELSQPWKLGFEYLPDAISVGQDRYPVLKMEWIDAVTLSSWLDDNHTDRFAVARLADRFEALTRDLSVHEIAHGDLQHGNLLVASDDTFRLVDYDGMYVPGLAGLGGTERGHRNYQSPMRGNDDFGATLDRFSTWVIFLSLKAVAADPALWNRLHEPKGESLLLTEDDFKSPAGSTGLRTLLAHQDRTVSGLADQVRSLAFQPLDLLPPLAHAVLPSQRASATSPIPASPTPTAAPGAGGLPCWMSGHVSPPAPQAVAPTVSPDGFRSRTLFDVVTAVLWPFALAAAVLLVVLGYPTPLIDGLAPIALAAAPVVLTAVATAFARSRRVERAQSREALATLTNELNRLENPVKAAEKLRKDQAKFDAAQADRNAAYPRAQDKLTAHYHGELKEAEKRKIRKQRDIDKKIDGLAEELRTALAKALVDKRSAFVRDQLRRRLIAKSPPHGIGPKLVARLAAMGVTTAADFTGYRPVQNSAYNNTSAVIVLSGGRLIHVPGIGEAKARTLDEWRKHVLASAVARQPAALDAGERRSIEQGNARRREQLTVQRRAVESEADAMREQARKRLEDSQARLARENTAAGDRARQQRQEFSRRTVALQQNSDLHGTLSAAVEDAKLRQRGLSYRRYLHFLYTGC</sequence>
<dbReference type="EMBL" id="JAAGMS010000286">
    <property type="protein sequence ID" value="NEC01341.1"/>
    <property type="molecule type" value="Genomic_DNA"/>
</dbReference>
<comment type="caution">
    <text evidence="3">The sequence shown here is derived from an EMBL/GenBank/DDBJ whole genome shotgun (WGS) entry which is preliminary data.</text>
</comment>
<accession>A0A7K3RGV7</accession>
<feature type="compositionally biased region" description="Basic and acidic residues" evidence="1">
    <location>
        <begin position="678"/>
        <end position="689"/>
    </location>
</feature>
<feature type="transmembrane region" description="Helical" evidence="2">
    <location>
        <begin position="367"/>
        <end position="392"/>
    </location>
</feature>
<evidence type="ECO:0000313" key="4">
    <source>
        <dbReference type="Proteomes" id="UP000470951"/>
    </source>
</evidence>
<organism evidence="3 4">
    <name type="scientific">Streptomyces anulatus</name>
    <name type="common">Streptomyces chrysomallus</name>
    <dbReference type="NCBI Taxonomy" id="1892"/>
    <lineage>
        <taxon>Bacteria</taxon>
        <taxon>Bacillati</taxon>
        <taxon>Actinomycetota</taxon>
        <taxon>Actinomycetes</taxon>
        <taxon>Kitasatosporales</taxon>
        <taxon>Streptomycetaceae</taxon>
        <taxon>Streptomyces</taxon>
    </lineage>
</organism>
<keyword evidence="2" id="KW-1133">Transmembrane helix</keyword>